<evidence type="ECO:0000256" key="2">
    <source>
        <dbReference type="ARBA" id="ARBA00009054"/>
    </source>
</evidence>
<name>A0A532V1U2_UNCL8</name>
<dbReference type="PRINTS" id="PR00773">
    <property type="entry name" value="GRPEPROTEIN"/>
</dbReference>
<dbReference type="FunFam" id="2.30.22.10:FF:000001">
    <property type="entry name" value="Protein GrpE"/>
    <property type="match status" value="1"/>
</dbReference>
<evidence type="ECO:0000256" key="1">
    <source>
        <dbReference type="ARBA" id="ARBA00004496"/>
    </source>
</evidence>
<dbReference type="PANTHER" id="PTHR21237:SF23">
    <property type="entry name" value="GRPE PROTEIN HOMOLOG, MITOCHONDRIAL"/>
    <property type="match status" value="1"/>
</dbReference>
<dbReference type="SUPFAM" id="SSF58014">
    <property type="entry name" value="Coiled-coil domain of nucleotide exchange factor GrpE"/>
    <property type="match status" value="1"/>
</dbReference>
<comment type="subunit">
    <text evidence="3 10">Homodimer.</text>
</comment>
<dbReference type="GO" id="GO:0000774">
    <property type="term" value="F:adenyl-nucleotide exchange factor activity"/>
    <property type="evidence" value="ECO:0007669"/>
    <property type="project" value="InterPro"/>
</dbReference>
<dbReference type="GO" id="GO:0051087">
    <property type="term" value="F:protein-folding chaperone binding"/>
    <property type="evidence" value="ECO:0007669"/>
    <property type="project" value="InterPro"/>
</dbReference>
<dbReference type="Gene3D" id="3.90.20.20">
    <property type="match status" value="1"/>
</dbReference>
<feature type="compositionally biased region" description="Acidic residues" evidence="13">
    <location>
        <begin position="40"/>
        <end position="50"/>
    </location>
</feature>
<comment type="similarity">
    <text evidence="2 10 12">Belongs to the GrpE family.</text>
</comment>
<evidence type="ECO:0000256" key="9">
    <source>
        <dbReference type="ARBA" id="ARBA00076414"/>
    </source>
</evidence>
<dbReference type="Proteomes" id="UP000319619">
    <property type="component" value="Unassembled WGS sequence"/>
</dbReference>
<dbReference type="InterPro" id="IPR009012">
    <property type="entry name" value="GrpE_head"/>
</dbReference>
<proteinExistence type="inferred from homology"/>
<dbReference type="PROSITE" id="PS01071">
    <property type="entry name" value="GRPE"/>
    <property type="match status" value="1"/>
</dbReference>
<comment type="subcellular location">
    <subcellularLocation>
        <location evidence="1 10">Cytoplasm</location>
    </subcellularLocation>
</comment>
<dbReference type="InterPro" id="IPR000740">
    <property type="entry name" value="GrpE"/>
</dbReference>
<dbReference type="InterPro" id="IPR013805">
    <property type="entry name" value="GrpE_CC"/>
</dbReference>
<keyword evidence="6 10" id="KW-0143">Chaperone</keyword>
<dbReference type="PANTHER" id="PTHR21237">
    <property type="entry name" value="GRPE PROTEIN"/>
    <property type="match status" value="1"/>
</dbReference>
<feature type="compositionally biased region" description="Acidic residues" evidence="13">
    <location>
        <begin position="19"/>
        <end position="33"/>
    </location>
</feature>
<evidence type="ECO:0000313" key="14">
    <source>
        <dbReference type="EMBL" id="TKJ41109.1"/>
    </source>
</evidence>
<evidence type="ECO:0000256" key="13">
    <source>
        <dbReference type="SAM" id="MobiDB-lite"/>
    </source>
</evidence>
<evidence type="ECO:0000256" key="6">
    <source>
        <dbReference type="ARBA" id="ARBA00023186"/>
    </source>
</evidence>
<evidence type="ECO:0000256" key="10">
    <source>
        <dbReference type="HAMAP-Rule" id="MF_01151"/>
    </source>
</evidence>
<dbReference type="HAMAP" id="MF_01151">
    <property type="entry name" value="GrpE"/>
    <property type="match status" value="1"/>
</dbReference>
<dbReference type="CDD" id="cd00446">
    <property type="entry name" value="GrpE"/>
    <property type="match status" value="1"/>
</dbReference>
<evidence type="ECO:0000313" key="15">
    <source>
        <dbReference type="Proteomes" id="UP000319619"/>
    </source>
</evidence>
<keyword evidence="4 10" id="KW-0963">Cytoplasm</keyword>
<evidence type="ECO:0000256" key="12">
    <source>
        <dbReference type="RuleBase" id="RU004478"/>
    </source>
</evidence>
<feature type="compositionally biased region" description="Basic and acidic residues" evidence="13">
    <location>
        <begin position="1"/>
        <end position="18"/>
    </location>
</feature>
<reference evidence="14 15" key="1">
    <citation type="submission" date="2017-06" db="EMBL/GenBank/DDBJ databases">
        <title>Novel microbial phyla capable of carbon fixation and sulfur reduction in deep-sea sediments.</title>
        <authorList>
            <person name="Huang J."/>
            <person name="Baker B."/>
            <person name="Wang Y."/>
        </authorList>
    </citation>
    <scope>NUCLEOTIDE SEQUENCE [LARGE SCALE GENOMIC DNA]</scope>
    <source>
        <strain evidence="14">B3_LCP</strain>
    </source>
</reference>
<keyword evidence="5 10" id="KW-0346">Stress response</keyword>
<comment type="caution">
    <text evidence="14">The sequence shown here is derived from an EMBL/GenBank/DDBJ whole genome shotgun (WGS) entry which is preliminary data.</text>
</comment>
<sequence>MAEDRDKEELQKSNHPDENLVDSEEQFPEESADDEKVTEPVDEVILDEDDERQNLKLELDEYKNLYLRKAAEFENFKKRKQQEFQSLIRSAGEALINDILPVLDDFDRLLASGEEDDETSLLEGAKLIREKLWESLEARGLKPIDAVGHPFDPEYHEALMQQEEDGTEAGIVLQEHQRGYLLGDRVIRHAKVVVSA</sequence>
<dbReference type="NCBIfam" id="NF010738">
    <property type="entry name" value="PRK14140.1"/>
    <property type="match status" value="1"/>
</dbReference>
<dbReference type="GO" id="GO:0042803">
    <property type="term" value="F:protein homodimerization activity"/>
    <property type="evidence" value="ECO:0007669"/>
    <property type="project" value="InterPro"/>
</dbReference>
<dbReference type="GO" id="GO:0051082">
    <property type="term" value="F:unfolded protein binding"/>
    <property type="evidence" value="ECO:0007669"/>
    <property type="project" value="TreeGrafter"/>
</dbReference>
<evidence type="ECO:0000256" key="4">
    <source>
        <dbReference type="ARBA" id="ARBA00022490"/>
    </source>
</evidence>
<evidence type="ECO:0000256" key="5">
    <source>
        <dbReference type="ARBA" id="ARBA00023016"/>
    </source>
</evidence>
<feature type="region of interest" description="Disordered" evidence="13">
    <location>
        <begin position="1"/>
        <end position="50"/>
    </location>
</feature>
<organism evidence="14 15">
    <name type="scientific">candidate division LCP-89 bacterium B3_LCP</name>
    <dbReference type="NCBI Taxonomy" id="2012998"/>
    <lineage>
        <taxon>Bacteria</taxon>
        <taxon>Pseudomonadati</taxon>
        <taxon>Bacteria division LCP-89</taxon>
    </lineage>
</organism>
<evidence type="ECO:0000256" key="7">
    <source>
        <dbReference type="ARBA" id="ARBA00053401"/>
    </source>
</evidence>
<accession>A0A532V1U2</accession>
<gene>
    <name evidence="10 14" type="primary">grpE</name>
    <name evidence="14" type="ORF">CEE37_05425</name>
</gene>
<dbReference type="Pfam" id="PF01025">
    <property type="entry name" value="GrpE"/>
    <property type="match status" value="1"/>
</dbReference>
<protein>
    <recommendedName>
        <fullName evidence="8 10">Protein GrpE</fullName>
    </recommendedName>
    <alternativeName>
        <fullName evidence="9 10">HSP-70 cofactor</fullName>
    </alternativeName>
</protein>
<dbReference type="Gene3D" id="2.30.22.10">
    <property type="entry name" value="Head domain of nucleotide exchange factor GrpE"/>
    <property type="match status" value="1"/>
</dbReference>
<evidence type="ECO:0000256" key="3">
    <source>
        <dbReference type="ARBA" id="ARBA00011738"/>
    </source>
</evidence>
<dbReference type="AlphaFoldDB" id="A0A532V1U2"/>
<dbReference type="GO" id="GO:0006457">
    <property type="term" value="P:protein folding"/>
    <property type="evidence" value="ECO:0007669"/>
    <property type="project" value="InterPro"/>
</dbReference>
<comment type="function">
    <text evidence="7 10 11">Participates actively in the response to hyperosmotic and heat shock by preventing the aggregation of stress-denatured proteins, in association with DnaK and GrpE. It is the nucleotide exchange factor for DnaK and may function as a thermosensor. Unfolded proteins bind initially to DnaJ; upon interaction with the DnaJ-bound protein, DnaK hydrolyzes its bound ATP, resulting in the formation of a stable complex. GrpE releases ADP from DnaK; ATP binding to DnaK triggers the release of the substrate protein, thus completing the reaction cycle. Several rounds of ATP-dependent interactions between DnaJ, DnaK and GrpE are required for fully efficient folding.</text>
</comment>
<dbReference type="EMBL" id="NJBN01000003">
    <property type="protein sequence ID" value="TKJ41109.1"/>
    <property type="molecule type" value="Genomic_DNA"/>
</dbReference>
<dbReference type="SUPFAM" id="SSF51064">
    <property type="entry name" value="Head domain of nucleotide exchange factor GrpE"/>
    <property type="match status" value="1"/>
</dbReference>
<dbReference type="GO" id="GO:0005737">
    <property type="term" value="C:cytoplasm"/>
    <property type="evidence" value="ECO:0007669"/>
    <property type="project" value="UniProtKB-SubCell"/>
</dbReference>
<evidence type="ECO:0000256" key="11">
    <source>
        <dbReference type="RuleBase" id="RU000639"/>
    </source>
</evidence>
<evidence type="ECO:0000256" key="8">
    <source>
        <dbReference type="ARBA" id="ARBA00072274"/>
    </source>
</evidence>